<accession>A0AAW4TSJ2</accession>
<evidence type="ECO:0008006" key="3">
    <source>
        <dbReference type="Google" id="ProtNLM"/>
    </source>
</evidence>
<sequence>MRDEYDFSDAKANPYVVTARRPVTMNLAGQAIDYFKDMSKETGIPYQNLINLYLVQCAREHKKLEFV</sequence>
<name>A0AAW4TSJ2_BIFPS</name>
<organism evidence="1 2">
    <name type="scientific">Bifidobacterium pseudocatenulatum</name>
    <dbReference type="NCBI Taxonomy" id="28026"/>
    <lineage>
        <taxon>Bacteria</taxon>
        <taxon>Bacillati</taxon>
        <taxon>Actinomycetota</taxon>
        <taxon>Actinomycetes</taxon>
        <taxon>Bifidobacteriales</taxon>
        <taxon>Bifidobacteriaceae</taxon>
        <taxon>Bifidobacterium</taxon>
    </lineage>
</organism>
<dbReference type="RefSeq" id="WP_034879889.1">
    <property type="nucleotide sequence ID" value="NZ_BCYC01000008.1"/>
</dbReference>
<reference evidence="1" key="1">
    <citation type="submission" date="2021-07" db="EMBL/GenBank/DDBJ databases">
        <title>Xylan utilisation by Bifidobacterium pseudocatenulatum.</title>
        <authorList>
            <person name="Watanabe Y."/>
        </authorList>
    </citation>
    <scope>NUCLEOTIDE SEQUENCE</scope>
    <source>
        <strain evidence="1">YIT12824</strain>
    </source>
</reference>
<dbReference type="Proteomes" id="UP001197735">
    <property type="component" value="Unassembled WGS sequence"/>
</dbReference>
<gene>
    <name evidence="1" type="ORF">KZP06_09315</name>
</gene>
<proteinExistence type="predicted"/>
<dbReference type="EMBL" id="JAHXEI010000009">
    <property type="protein sequence ID" value="MCB4880911.1"/>
    <property type="molecule type" value="Genomic_DNA"/>
</dbReference>
<dbReference type="AlphaFoldDB" id="A0AAW4TSJ2"/>
<comment type="caution">
    <text evidence="1">The sequence shown here is derived from an EMBL/GenBank/DDBJ whole genome shotgun (WGS) entry which is preliminary data.</text>
</comment>
<evidence type="ECO:0000313" key="1">
    <source>
        <dbReference type="EMBL" id="MCB4880911.1"/>
    </source>
</evidence>
<evidence type="ECO:0000313" key="2">
    <source>
        <dbReference type="Proteomes" id="UP001197735"/>
    </source>
</evidence>
<protein>
    <recommendedName>
        <fullName evidence="3">Antitoxin</fullName>
    </recommendedName>
</protein>